<feature type="chain" id="PRO_5041975954" evidence="2">
    <location>
        <begin position="21"/>
        <end position="193"/>
    </location>
</feature>
<proteinExistence type="predicted"/>
<dbReference type="EMBL" id="BSYO01000015">
    <property type="protein sequence ID" value="GMH15321.1"/>
    <property type="molecule type" value="Genomic_DNA"/>
</dbReference>
<keyword evidence="2" id="KW-0732">Signal</keyword>
<evidence type="ECO:0000313" key="4">
    <source>
        <dbReference type="Proteomes" id="UP001279734"/>
    </source>
</evidence>
<protein>
    <submittedName>
        <fullName evidence="3">Uncharacterized protein</fullName>
    </submittedName>
</protein>
<evidence type="ECO:0000256" key="1">
    <source>
        <dbReference type="SAM" id="MobiDB-lite"/>
    </source>
</evidence>
<sequence length="193" mass="19482">METAMSKSALLVVFLGIAFGGSLSVAGTGDQMVPSEPHINAGGGGRSDCTRASGGSGSCYSASAQAKVQPRRSSLYEMVPSEGHTDAAGGGRSDGTKAASDSGACYSDPAQTKVPPRCSSPYEVVPSEGHINAAVVGRWSDGSKAAGESAASYRAPSLAMVPEKRSSPYDCRTHCAAPQSVHGKCKCPPAVGN</sequence>
<organism evidence="3 4">
    <name type="scientific">Nepenthes gracilis</name>
    <name type="common">Slender pitcher plant</name>
    <dbReference type="NCBI Taxonomy" id="150966"/>
    <lineage>
        <taxon>Eukaryota</taxon>
        <taxon>Viridiplantae</taxon>
        <taxon>Streptophyta</taxon>
        <taxon>Embryophyta</taxon>
        <taxon>Tracheophyta</taxon>
        <taxon>Spermatophyta</taxon>
        <taxon>Magnoliopsida</taxon>
        <taxon>eudicotyledons</taxon>
        <taxon>Gunneridae</taxon>
        <taxon>Pentapetalae</taxon>
        <taxon>Caryophyllales</taxon>
        <taxon>Nepenthaceae</taxon>
        <taxon>Nepenthes</taxon>
    </lineage>
</organism>
<comment type="caution">
    <text evidence="3">The sequence shown here is derived from an EMBL/GenBank/DDBJ whole genome shotgun (WGS) entry which is preliminary data.</text>
</comment>
<gene>
    <name evidence="3" type="ORF">Nepgr_017162</name>
</gene>
<reference evidence="3" key="1">
    <citation type="submission" date="2023-05" db="EMBL/GenBank/DDBJ databases">
        <title>Nepenthes gracilis genome sequencing.</title>
        <authorList>
            <person name="Fukushima K."/>
        </authorList>
    </citation>
    <scope>NUCLEOTIDE SEQUENCE</scope>
    <source>
        <strain evidence="3">SING2019-196</strain>
    </source>
</reference>
<accession>A0AAD3SS17</accession>
<name>A0AAD3SS17_NEPGR</name>
<keyword evidence="4" id="KW-1185">Reference proteome</keyword>
<evidence type="ECO:0000256" key="2">
    <source>
        <dbReference type="SAM" id="SignalP"/>
    </source>
</evidence>
<dbReference type="Proteomes" id="UP001279734">
    <property type="component" value="Unassembled WGS sequence"/>
</dbReference>
<feature type="region of interest" description="Disordered" evidence="1">
    <location>
        <begin position="81"/>
        <end position="117"/>
    </location>
</feature>
<evidence type="ECO:0000313" key="3">
    <source>
        <dbReference type="EMBL" id="GMH15321.1"/>
    </source>
</evidence>
<dbReference type="AlphaFoldDB" id="A0AAD3SS17"/>
<feature type="signal peptide" evidence="2">
    <location>
        <begin position="1"/>
        <end position="20"/>
    </location>
</feature>